<keyword evidence="2" id="KW-0863">Zinc-finger</keyword>
<feature type="compositionally biased region" description="Polar residues" evidence="3">
    <location>
        <begin position="458"/>
        <end position="472"/>
    </location>
</feature>
<feature type="domain" description="Integrase catalytic" evidence="5">
    <location>
        <begin position="851"/>
        <end position="1038"/>
    </location>
</feature>
<dbReference type="InterPro" id="IPR013103">
    <property type="entry name" value="RVT_2"/>
</dbReference>
<dbReference type="InterPro" id="IPR001878">
    <property type="entry name" value="Znf_CCHC"/>
</dbReference>
<dbReference type="Pfam" id="PF07727">
    <property type="entry name" value="RVT_2"/>
    <property type="match status" value="2"/>
</dbReference>
<dbReference type="SUPFAM" id="SSF56672">
    <property type="entry name" value="DNA/RNA polymerases"/>
    <property type="match status" value="1"/>
</dbReference>
<dbReference type="VEuPathDB" id="FungiDB:AeMF1_020744"/>
<dbReference type="Pfam" id="PF13976">
    <property type="entry name" value="gag_pre-integrs"/>
    <property type="match status" value="1"/>
</dbReference>
<evidence type="ECO:0000256" key="3">
    <source>
        <dbReference type="SAM" id="MobiDB-lite"/>
    </source>
</evidence>
<evidence type="ECO:0000313" key="7">
    <source>
        <dbReference type="Proteomes" id="UP000481153"/>
    </source>
</evidence>
<sequence length="1799" mass="198916">MQPLDWQNLSVDAYAAHFWDLRYLVRASEVFQREDSVWAALRKLLQSALKNGSPPSNTTVDDTIRTCLQTRLLRSSAFGTPDFYDTRAATINAATLNAPPSGHPPHYPSSATSAPPLTYQPTSLAAPTNSFLTPSSFFSPQAHAAPTQPAPAPSSGLELAPPPAQPAVPSYAHPACHSYTGPRPICYYCGIPGHNSNHCMTLLAHYMREPKCMNVGFDPDVFHHTGKRLLEHEQRRSRRSRQSVPRHSSRDNRDPPPGGAGGSHYRSSNGPSYDHHYRDRSHDRGYGGGKRSSSSHAGPSHGAPPANTASALATYPAPLPSYVPLPPSSASSAPPQQDSTPFFFDSGPRSPYWPQSTPPGPTDPRWTLPPTRSPSSRLIPPKRLSDFEETIVNSKRAKTDHTPVNPASTDGVSRPTTPSAAPLASSSSGQPSSTIPALAPNHNATTTSLTPSPHVPQPASSHAPSRSDTSLVSGFPSHLSNPLIPVPQVHRLKVTVPIFPDNLVVALPSEPTKADLMALVPRGFNPPPSLQALNDSDRVDIIPGPLSTVNLNGVPSPPSLNVLHDNATQSYALQLNLGRCDPLPDGTPLPPVVKYSTPPDPLRSHWIIDSGATCSCTPYIEYFTSYEPCALAITVGNGATLPVLGYGPLSLNVTVLGNSFAKPPTQTSSSAITFSFGLHCPHLAINLLSVRHAISDSYQIIFPSPSMCHLLTPTNSCVEASTNSMGLFSFHATPGSLKPVNFDKPGVSTHKPVRPQHVVAANLLQHYRSFLDSVLAFQPSDGLLNDQSHIYALISDSRLSNQDLVRLWHRRLGHPGHGAIDRLIKDHPELQVFKPRQLKDLLCETCAYAKSRRSPFNSSAVFRARTFLSLVHSDIWGPCSFPSPSGSRYFVVFVYDYSRYTWAYPIQRRSDLYQTYEQFRLDALYLFKRDIDVLSHAQPTDIGTLRSDNAGGYEKLARLITPKYHTRFTFSNAYSPQQNGVAERRIGILVQKIRAMLIEGSLPKFLWAAALDYAAWLVNILPSTNDGQSPYFRVFNTHPPLCYIKTFGCTAFVHIQQEARSSKLDPSSLKAMFVGLPSNRKGYTLMHLLSHQLIYSRDVSFFETEFPAINSIEAAAEYRLRARNDPNFIPTLQPNAPLPPLHAALDRPNTIIIDQPTSNPACLAAHSSSMEAAFPFVCPPTNPHQFTLLRHFPNFFEAPPLASMPTLTLLSFSSKNPSMDTSYLEEISPIALSAISFPHPSNSLSTESPDTLPFTALSLPHLEPITVYALLASRVHSPESDPISWTDAMSRPDKDKWLSAAEDEVRSLISNGTYDLVRRDLSQKVLPCRWVFRLKPGGIYKARLVVKGFMQEHGVDYTEIFAPVVRLEVLRLLFTLVAVYDLECHQMDVKTAFLNGKIDCLIFMEQPPGSFVSSKSRRDYVCRLKKSLYGLKQAPHLWLYSPPQRSVCTSDDGFTIVSLYVDDLLIIAPTTSLVSSMKLSLFDRFQMKDLGKTRDILGWQIERNRSARTLFLHQTRYCETVVTRFDMASSHPVHTPFECTTKLSKSQCASTPDDIAFMASKPYRSLVGSLMYLAMGTRPDLAFPLQQLSQFLENPGPAHWRAAKRVLRYINGTRSRGLLLGGSDFIHKPFLSAYVDADYANCKDTRRCVSGYVLLLFGSPISWLAKKQNIVTLSTTEAEFVALALCIQECLYIQQLASELKQSSDEPVIIYEDNQSTIHVAQNSEHHGRSKHIDVRYMFVRDLVEAKHFELRYCNTKNQLGDFFTKAHPEPAFKSFCKALRLLSLAEFTDSGGSIPLHH</sequence>
<gene>
    <name evidence="6" type="ORF">Ae201684_008720</name>
</gene>
<dbReference type="Pfam" id="PF22936">
    <property type="entry name" value="Pol_BBD"/>
    <property type="match status" value="1"/>
</dbReference>
<dbReference type="InterPro" id="IPR036397">
    <property type="entry name" value="RNaseH_sf"/>
</dbReference>
<feature type="compositionally biased region" description="Low complexity" evidence="3">
    <location>
        <begin position="291"/>
        <end position="306"/>
    </location>
</feature>
<dbReference type="Gene3D" id="3.30.420.10">
    <property type="entry name" value="Ribonuclease H-like superfamily/Ribonuclease H"/>
    <property type="match status" value="1"/>
</dbReference>
<dbReference type="PANTHER" id="PTHR11439:SF463">
    <property type="entry name" value="REVERSE TRANSCRIPTASE TY1_COPIA-TYPE DOMAIN-CONTAINING PROTEIN"/>
    <property type="match status" value="1"/>
</dbReference>
<organism evidence="6 7">
    <name type="scientific">Aphanomyces euteiches</name>
    <dbReference type="NCBI Taxonomy" id="100861"/>
    <lineage>
        <taxon>Eukaryota</taxon>
        <taxon>Sar</taxon>
        <taxon>Stramenopiles</taxon>
        <taxon>Oomycota</taxon>
        <taxon>Saprolegniomycetes</taxon>
        <taxon>Saprolegniales</taxon>
        <taxon>Verrucalvaceae</taxon>
        <taxon>Aphanomyces</taxon>
    </lineage>
</organism>
<keyword evidence="1" id="KW-0378">Hydrolase</keyword>
<protein>
    <recommendedName>
        <fullName evidence="8">Integrase catalytic domain-containing protein</fullName>
    </recommendedName>
</protein>
<evidence type="ECO:0000256" key="1">
    <source>
        <dbReference type="ARBA" id="ARBA00022750"/>
    </source>
</evidence>
<dbReference type="InterPro" id="IPR054722">
    <property type="entry name" value="PolX-like_BBD"/>
</dbReference>
<evidence type="ECO:0008006" key="8">
    <source>
        <dbReference type="Google" id="ProtNLM"/>
    </source>
</evidence>
<feature type="region of interest" description="Disordered" evidence="3">
    <location>
        <begin position="326"/>
        <end position="473"/>
    </location>
</feature>
<feature type="compositionally biased region" description="Basic and acidic residues" evidence="3">
    <location>
        <begin position="273"/>
        <end position="285"/>
    </location>
</feature>
<dbReference type="InterPro" id="IPR025724">
    <property type="entry name" value="GAG-pre-integrase_dom"/>
</dbReference>
<dbReference type="VEuPathDB" id="FungiDB:AeMF1_020283"/>
<evidence type="ECO:0000256" key="2">
    <source>
        <dbReference type="PROSITE-ProRule" id="PRU00047"/>
    </source>
</evidence>
<evidence type="ECO:0000259" key="4">
    <source>
        <dbReference type="PROSITE" id="PS50158"/>
    </source>
</evidence>
<keyword evidence="2" id="KW-0862">Zinc</keyword>
<dbReference type="VEuPathDB" id="FungiDB:AeMF1_009006"/>
<proteinExistence type="predicted"/>
<feature type="compositionally biased region" description="Polar residues" evidence="3">
    <location>
        <begin position="442"/>
        <end position="451"/>
    </location>
</feature>
<dbReference type="VEuPathDB" id="FungiDB:AeMF1_021342"/>
<dbReference type="PROSITE" id="PS50994">
    <property type="entry name" value="INTEGRASE"/>
    <property type="match status" value="1"/>
</dbReference>
<dbReference type="SUPFAM" id="SSF53098">
    <property type="entry name" value="Ribonuclease H-like"/>
    <property type="match status" value="1"/>
</dbReference>
<feature type="region of interest" description="Disordered" evidence="3">
    <location>
        <begin position="137"/>
        <end position="165"/>
    </location>
</feature>
<evidence type="ECO:0000313" key="6">
    <source>
        <dbReference type="EMBL" id="KAF0734644.1"/>
    </source>
</evidence>
<keyword evidence="2" id="KW-0479">Metal-binding</keyword>
<dbReference type="Pfam" id="PF25597">
    <property type="entry name" value="SH3_retrovirus"/>
    <property type="match status" value="1"/>
</dbReference>
<feature type="compositionally biased region" description="Low complexity" evidence="3">
    <location>
        <begin position="413"/>
        <end position="437"/>
    </location>
</feature>
<feature type="compositionally biased region" description="Polar residues" evidence="3">
    <location>
        <begin position="111"/>
        <end position="125"/>
    </location>
</feature>
<dbReference type="InterPro" id="IPR001584">
    <property type="entry name" value="Integrase_cat-core"/>
</dbReference>
<dbReference type="InterPro" id="IPR043502">
    <property type="entry name" value="DNA/RNA_pol_sf"/>
</dbReference>
<dbReference type="EMBL" id="VJMJ01000109">
    <property type="protein sequence ID" value="KAF0734644.1"/>
    <property type="molecule type" value="Genomic_DNA"/>
</dbReference>
<dbReference type="PANTHER" id="PTHR11439">
    <property type="entry name" value="GAG-POL-RELATED RETROTRANSPOSON"/>
    <property type="match status" value="1"/>
</dbReference>
<feature type="domain" description="CCHC-type" evidence="4">
    <location>
        <begin position="186"/>
        <end position="199"/>
    </location>
</feature>
<dbReference type="PROSITE" id="PS50158">
    <property type="entry name" value="ZF_CCHC"/>
    <property type="match status" value="1"/>
</dbReference>
<comment type="caution">
    <text evidence="6">The sequence shown here is derived from an EMBL/GenBank/DDBJ whole genome shotgun (WGS) entry which is preliminary data.</text>
</comment>
<name>A0A6G0X4C5_9STRA</name>
<dbReference type="Proteomes" id="UP000481153">
    <property type="component" value="Unassembled WGS sequence"/>
</dbReference>
<evidence type="ECO:0000259" key="5">
    <source>
        <dbReference type="PROSITE" id="PS50994"/>
    </source>
</evidence>
<accession>A0A6G0X4C5</accession>
<dbReference type="InterPro" id="IPR057670">
    <property type="entry name" value="SH3_retrovirus"/>
</dbReference>
<reference evidence="6 7" key="1">
    <citation type="submission" date="2019-07" db="EMBL/GenBank/DDBJ databases">
        <title>Genomics analysis of Aphanomyces spp. identifies a new class of oomycete effector associated with host adaptation.</title>
        <authorList>
            <person name="Gaulin E."/>
        </authorList>
    </citation>
    <scope>NUCLEOTIDE SEQUENCE [LARGE SCALE GENOMIC DNA]</scope>
    <source>
        <strain evidence="6 7">ATCC 201684</strain>
    </source>
</reference>
<dbReference type="InterPro" id="IPR012337">
    <property type="entry name" value="RNaseH-like_sf"/>
</dbReference>
<dbReference type="GO" id="GO:0004190">
    <property type="term" value="F:aspartic-type endopeptidase activity"/>
    <property type="evidence" value="ECO:0007669"/>
    <property type="project" value="UniProtKB-KW"/>
</dbReference>
<dbReference type="CDD" id="cd09272">
    <property type="entry name" value="RNase_HI_RT_Ty1"/>
    <property type="match status" value="1"/>
</dbReference>
<dbReference type="GO" id="GO:0003676">
    <property type="term" value="F:nucleic acid binding"/>
    <property type="evidence" value="ECO:0007669"/>
    <property type="project" value="InterPro"/>
</dbReference>
<keyword evidence="1" id="KW-0064">Aspartyl protease</keyword>
<feature type="region of interest" description="Disordered" evidence="3">
    <location>
        <begin position="229"/>
        <end position="312"/>
    </location>
</feature>
<dbReference type="VEuPathDB" id="FungiDB:AeMF1_017532"/>
<dbReference type="GO" id="GO:0008270">
    <property type="term" value="F:zinc ion binding"/>
    <property type="evidence" value="ECO:0007669"/>
    <property type="project" value="UniProtKB-KW"/>
</dbReference>
<feature type="region of interest" description="Disordered" evidence="3">
    <location>
        <begin position="96"/>
        <end position="125"/>
    </location>
</feature>
<keyword evidence="7" id="KW-1185">Reference proteome</keyword>
<keyword evidence="1" id="KW-0645">Protease</keyword>
<dbReference type="GO" id="GO:0015074">
    <property type="term" value="P:DNA integration"/>
    <property type="evidence" value="ECO:0007669"/>
    <property type="project" value="InterPro"/>
</dbReference>